<name>A0A813I1P8_POLGL</name>
<comment type="caution">
    <text evidence="3">The sequence shown here is derived from an EMBL/GenBank/DDBJ whole genome shotgun (WGS) entry which is preliminary data.</text>
</comment>
<feature type="region of interest" description="Disordered" evidence="2">
    <location>
        <begin position="500"/>
        <end position="533"/>
    </location>
</feature>
<evidence type="ECO:0000256" key="2">
    <source>
        <dbReference type="SAM" id="MobiDB-lite"/>
    </source>
</evidence>
<gene>
    <name evidence="3" type="ORF">PGLA2088_LOCUS3365</name>
</gene>
<dbReference type="AlphaFoldDB" id="A0A813I1P8"/>
<feature type="region of interest" description="Disordered" evidence="2">
    <location>
        <begin position="466"/>
        <end position="488"/>
    </location>
</feature>
<proteinExistence type="predicted"/>
<feature type="compositionally biased region" description="Basic and acidic residues" evidence="2">
    <location>
        <begin position="379"/>
        <end position="395"/>
    </location>
</feature>
<accession>A0A813I1P8</accession>
<evidence type="ECO:0000313" key="3">
    <source>
        <dbReference type="EMBL" id="CAE8644796.1"/>
    </source>
</evidence>
<sequence>ETLTDLAATARVTGAVSSSAIQRLRQGTEKRLGLEVNIEDPALRDLFGHLLQVEALLGQLRQQALALLDAANTLAEGPTSTWQAGLIKGSVSIRGASRGSLVGIGMATSSSSSGAKQGPEKLAADLASFAEQVACEGVPSPTGTLDAGLAKKVGDLCWQTYSLSPNAGERGSTRYRLERRTSEEVTFTIDAQLEKHERLRNQIRSRQRWRDAVEQCQHEVVVLRKANRSATSFMPVRTGQMVLRDSALRIEAWEEKLQQAQAKVSAIDSDILGELLELKANARAIVAKPFAAFARIRAEFFASLAVAWAPLAADLGADNNRLRAGSSNGHLQQLARPKVRFATINPFGDQPDLVEPHIELDDETNPFELEQSGVQGTKIGEDKDTLRSEEERHPESMVGEGLLHGQSRTELVSELAACQVDLEQQQQQQQQLDLSPASADAHAEVSQVEWVFDVAQSGDDSMLSDVKPGEESMLSEPSFARESSEGFEDMAETADVVLDTSVAEGGEEQVGEAPQVEDVSRSKDDDDHHHDDT</sequence>
<evidence type="ECO:0000256" key="1">
    <source>
        <dbReference type="SAM" id="Coils"/>
    </source>
</evidence>
<keyword evidence="1" id="KW-0175">Coiled coil</keyword>
<organism evidence="3 4">
    <name type="scientific">Polarella glacialis</name>
    <name type="common">Dinoflagellate</name>
    <dbReference type="NCBI Taxonomy" id="89957"/>
    <lineage>
        <taxon>Eukaryota</taxon>
        <taxon>Sar</taxon>
        <taxon>Alveolata</taxon>
        <taxon>Dinophyceae</taxon>
        <taxon>Suessiales</taxon>
        <taxon>Suessiaceae</taxon>
        <taxon>Polarella</taxon>
    </lineage>
</organism>
<reference evidence="3" key="1">
    <citation type="submission" date="2021-02" db="EMBL/GenBank/DDBJ databases">
        <authorList>
            <person name="Dougan E. K."/>
            <person name="Rhodes N."/>
            <person name="Thang M."/>
            <person name="Chan C."/>
        </authorList>
    </citation>
    <scope>NUCLEOTIDE SEQUENCE</scope>
</reference>
<evidence type="ECO:0000313" key="4">
    <source>
        <dbReference type="Proteomes" id="UP000626109"/>
    </source>
</evidence>
<feature type="region of interest" description="Disordered" evidence="2">
    <location>
        <begin position="367"/>
        <end position="401"/>
    </location>
</feature>
<dbReference type="EMBL" id="CAJNNW010002900">
    <property type="protein sequence ID" value="CAE8644796.1"/>
    <property type="molecule type" value="Genomic_DNA"/>
</dbReference>
<feature type="coiled-coil region" evidence="1">
    <location>
        <begin position="243"/>
        <end position="270"/>
    </location>
</feature>
<feature type="compositionally biased region" description="Basic and acidic residues" evidence="2">
    <location>
        <begin position="518"/>
        <end position="533"/>
    </location>
</feature>
<protein>
    <submittedName>
        <fullName evidence="3">Uncharacterized protein</fullName>
    </submittedName>
</protein>
<feature type="non-terminal residue" evidence="3">
    <location>
        <position position="533"/>
    </location>
</feature>
<dbReference type="Gene3D" id="1.20.1270.60">
    <property type="entry name" value="Arfaptin homology (AH) domain/BAR domain"/>
    <property type="match status" value="1"/>
</dbReference>
<dbReference type="Proteomes" id="UP000626109">
    <property type="component" value="Unassembled WGS sequence"/>
</dbReference>
<dbReference type="InterPro" id="IPR027267">
    <property type="entry name" value="AH/BAR_dom_sf"/>
</dbReference>